<evidence type="ECO:0000313" key="2">
    <source>
        <dbReference type="EMBL" id="RXZ51814.1"/>
    </source>
</evidence>
<dbReference type="AlphaFoldDB" id="A0A4Q2JWM3"/>
<keyword evidence="3" id="KW-1185">Reference proteome</keyword>
<sequence length="495" mass="54851">MSGDHVFISYITEDSEQIDELQDALEAAEFIVWRDKDKLWPGDDWQTEIRNAIRSGSFVFLACFSSNLAKREKSYQFEELTLAAEEYRQRPPGAAWLMTARLDECEIPEFDLGAGRTLGRSIHRADLFGPQKTAQMSRLIVAIQRAIGTAPGIPPESVSLAAADAGRAQSDIVEHVRGLMRNPTLVMDYDEFLSDLREPIQRALGDRERFPLTVAEGTKLNAEFAREWVRRIRDYDDILAPALIPLKLISMYGSQPHEQEFTQTLRVLGQESTQSAGTQVFRSAHEYPALVATFVAAVGSVAKQNYSMLRAATSDVRVATTSARQIPFVLTSGSQSVIGIDTWSALGTLLCVEDDGGSLTAEQIESMVSTRGGRRHTPISDHLFTVMAPIYRQHFASDADFADAFDRVEILLDAISEDARAQGEYYGPHGGYGRYTWRHRNSDIAPEVAMLEEVKAQGAGWTPLLHGLFGGDPDRASAALSRVGDLAAHIRSRLW</sequence>
<dbReference type="InterPro" id="IPR035897">
    <property type="entry name" value="Toll_tir_struct_dom_sf"/>
</dbReference>
<dbReference type="OrthoDB" id="3375485at2"/>
<dbReference type="Pfam" id="PF13676">
    <property type="entry name" value="TIR_2"/>
    <property type="match status" value="1"/>
</dbReference>
<organism evidence="2 3">
    <name type="scientific">Agromyces binzhouensis</name>
    <dbReference type="NCBI Taxonomy" id="1817495"/>
    <lineage>
        <taxon>Bacteria</taxon>
        <taxon>Bacillati</taxon>
        <taxon>Actinomycetota</taxon>
        <taxon>Actinomycetes</taxon>
        <taxon>Micrococcales</taxon>
        <taxon>Microbacteriaceae</taxon>
        <taxon>Agromyces</taxon>
    </lineage>
</organism>
<dbReference type="PROSITE" id="PS50104">
    <property type="entry name" value="TIR"/>
    <property type="match status" value="1"/>
</dbReference>
<dbReference type="Proteomes" id="UP000292881">
    <property type="component" value="Unassembled WGS sequence"/>
</dbReference>
<comment type="caution">
    <text evidence="2">The sequence shown here is derived from an EMBL/GenBank/DDBJ whole genome shotgun (WGS) entry which is preliminary data.</text>
</comment>
<name>A0A4Q2JWM3_9MICO</name>
<protein>
    <submittedName>
        <fullName evidence="2">Toll/interleukin-1 receptor domain-containing protein</fullName>
    </submittedName>
</protein>
<evidence type="ECO:0000259" key="1">
    <source>
        <dbReference type="PROSITE" id="PS50104"/>
    </source>
</evidence>
<feature type="domain" description="TIR" evidence="1">
    <location>
        <begin position="2"/>
        <end position="147"/>
    </location>
</feature>
<proteinExistence type="predicted"/>
<dbReference type="Gene3D" id="3.40.50.10140">
    <property type="entry name" value="Toll/interleukin-1 receptor homology (TIR) domain"/>
    <property type="match status" value="1"/>
</dbReference>
<accession>A0A4Q2JWM3</accession>
<dbReference type="InterPro" id="IPR000157">
    <property type="entry name" value="TIR_dom"/>
</dbReference>
<dbReference type="GO" id="GO:0007165">
    <property type="term" value="P:signal transduction"/>
    <property type="evidence" value="ECO:0007669"/>
    <property type="project" value="InterPro"/>
</dbReference>
<gene>
    <name evidence="2" type="ORF">ESO86_00670</name>
</gene>
<dbReference type="SUPFAM" id="SSF52200">
    <property type="entry name" value="Toll/Interleukin receptor TIR domain"/>
    <property type="match status" value="1"/>
</dbReference>
<reference evidence="2 3" key="1">
    <citation type="submission" date="2019-01" db="EMBL/GenBank/DDBJ databases">
        <authorList>
            <person name="Li J."/>
        </authorList>
    </citation>
    <scope>NUCLEOTIDE SEQUENCE [LARGE SCALE GENOMIC DNA]</scope>
    <source>
        <strain evidence="2 3">CGMCC 4.7180</strain>
    </source>
</reference>
<evidence type="ECO:0000313" key="3">
    <source>
        <dbReference type="Proteomes" id="UP000292881"/>
    </source>
</evidence>
<dbReference type="RefSeq" id="WP_129232975.1">
    <property type="nucleotide sequence ID" value="NZ_SDPL01000003.1"/>
</dbReference>
<dbReference type="EMBL" id="SDPL01000003">
    <property type="protein sequence ID" value="RXZ51814.1"/>
    <property type="molecule type" value="Genomic_DNA"/>
</dbReference>
<keyword evidence="2" id="KW-0675">Receptor</keyword>